<organism evidence="2 3">
    <name type="scientific">Avrilella dinanensis</name>
    <dbReference type="NCBI Taxonomy" id="2008672"/>
    <lineage>
        <taxon>Bacteria</taxon>
        <taxon>Pseudomonadati</taxon>
        <taxon>Bacteroidota</taxon>
        <taxon>Flavobacteriia</taxon>
        <taxon>Flavobacteriales</taxon>
        <taxon>Flavobacteriaceae</taxon>
        <taxon>Avrilella</taxon>
    </lineage>
</organism>
<dbReference type="Proteomes" id="UP000231960">
    <property type="component" value="Unassembled WGS sequence"/>
</dbReference>
<dbReference type="Pfam" id="PF11551">
    <property type="entry name" value="Omp28"/>
    <property type="match status" value="1"/>
</dbReference>
<evidence type="ECO:0000256" key="1">
    <source>
        <dbReference type="SAM" id="SignalP"/>
    </source>
</evidence>
<accession>A0A2M9R3H1</accession>
<protein>
    <recommendedName>
        <fullName evidence="4">Thioredoxin domain-containing protein</fullName>
    </recommendedName>
</protein>
<comment type="caution">
    <text evidence="2">The sequence shown here is derived from an EMBL/GenBank/DDBJ whole genome shotgun (WGS) entry which is preliminary data.</text>
</comment>
<dbReference type="InterPro" id="IPR013783">
    <property type="entry name" value="Ig-like_fold"/>
</dbReference>
<dbReference type="EMBL" id="NIPO01000001">
    <property type="protein sequence ID" value="PJR03401.1"/>
    <property type="molecule type" value="Genomic_DNA"/>
</dbReference>
<evidence type="ECO:0000313" key="2">
    <source>
        <dbReference type="EMBL" id="PJR03401.1"/>
    </source>
</evidence>
<reference evidence="2 3" key="1">
    <citation type="submission" date="2017-06" db="EMBL/GenBank/DDBJ databases">
        <title>Description of Avrilella dinanensis gen. nov. sp. nov.</title>
        <authorList>
            <person name="Leyer C."/>
            <person name="Sassi M."/>
            <person name="Minet J."/>
            <person name="Kayal S."/>
            <person name="Cattoir V."/>
        </authorList>
    </citation>
    <scope>NUCLEOTIDE SEQUENCE [LARGE SCALE GENOMIC DNA]</scope>
    <source>
        <strain evidence="2 3">UR159</strain>
    </source>
</reference>
<feature type="chain" id="PRO_5014967997" description="Thioredoxin domain-containing protein" evidence="1">
    <location>
        <begin position="33"/>
        <end position="295"/>
    </location>
</feature>
<dbReference type="AlphaFoldDB" id="A0A2M9R3H1"/>
<dbReference type="InterPro" id="IPR021615">
    <property type="entry name" value="Omp28"/>
</dbReference>
<evidence type="ECO:0008006" key="4">
    <source>
        <dbReference type="Google" id="ProtNLM"/>
    </source>
</evidence>
<name>A0A2M9R3H1_9FLAO</name>
<dbReference type="Gene3D" id="2.60.40.10">
    <property type="entry name" value="Immunoglobulins"/>
    <property type="match status" value="1"/>
</dbReference>
<gene>
    <name evidence="2" type="ORF">CDL10_01930</name>
</gene>
<proteinExistence type="predicted"/>
<sequence>MNSKYSFKIMKKTFLLASITLVSLLSSCNELVDDSVVSIGGENRVTRVVVAVFDGEGSVINVQQAEAGVEQDYEMVGENFKHRVLIEDFTGAWCVNCPRVTHTIEEELEPEHHDKFIAVALHNDDGGSDPFVFKPYEKQLHGILADKVHPTPEFASYPFSPLNRQEMWKRDGQAYDVQQALDLVQESSPVGIRIDSDLDVTEGTGTVNVSFKFNQDYNEELKYIVYIVEDGLEYAQKNSTPFYGGGSEIEDFVHNAVAKGIVGTDVLGTTIPANETKAGQIFNSGRLNVTFNTFE</sequence>
<keyword evidence="3" id="KW-1185">Reference proteome</keyword>
<dbReference type="OrthoDB" id="1081990at2"/>
<keyword evidence="1" id="KW-0732">Signal</keyword>
<feature type="signal peptide" evidence="1">
    <location>
        <begin position="1"/>
        <end position="32"/>
    </location>
</feature>
<dbReference type="PROSITE" id="PS51257">
    <property type="entry name" value="PROKAR_LIPOPROTEIN"/>
    <property type="match status" value="1"/>
</dbReference>
<evidence type="ECO:0000313" key="3">
    <source>
        <dbReference type="Proteomes" id="UP000231960"/>
    </source>
</evidence>